<dbReference type="InterPro" id="IPR005162">
    <property type="entry name" value="Retrotrans_gag_dom"/>
</dbReference>
<evidence type="ECO:0000313" key="3">
    <source>
        <dbReference type="Proteomes" id="UP001454036"/>
    </source>
</evidence>
<proteinExistence type="predicted"/>
<gene>
    <name evidence="2" type="ORF">LIER_18537</name>
</gene>
<protein>
    <recommendedName>
        <fullName evidence="1">Retrotransposon gag domain-containing protein</fullName>
    </recommendedName>
</protein>
<dbReference type="Proteomes" id="UP001454036">
    <property type="component" value="Unassembled WGS sequence"/>
</dbReference>
<dbReference type="PANTHER" id="PTHR33223:SF10">
    <property type="entry name" value="AMINOTRANSFERASE-LIKE PLANT MOBILE DOMAIN-CONTAINING PROTEIN"/>
    <property type="match status" value="1"/>
</dbReference>
<evidence type="ECO:0000259" key="1">
    <source>
        <dbReference type="Pfam" id="PF03732"/>
    </source>
</evidence>
<dbReference type="Pfam" id="PF03732">
    <property type="entry name" value="Retrotrans_gag"/>
    <property type="match status" value="1"/>
</dbReference>
<sequence length="238" mass="27596">MSFTERLVVVPLCKGFILPQFTQYNDTGDPIKHLQGFLAKMTITSNNPGVYANAFSNSLSDKALDWYMALPLKSIDSYQQTADMFIAKFGSSIQEHQDERALMDIQQGPNESLRSYHKRYNDILLTIPQVNNQVAYMDFYPGLTYGKLKKALVLETPLSKDELTARVRQYVEVEELKNKESHTKDLRDVIVRKRNRSKSPKKTPVWDRIHRDRGSLKKSDHMSIHHRRGWYDARVFGN</sequence>
<dbReference type="PANTHER" id="PTHR33223">
    <property type="entry name" value="CCHC-TYPE DOMAIN-CONTAINING PROTEIN"/>
    <property type="match status" value="1"/>
</dbReference>
<reference evidence="2 3" key="1">
    <citation type="submission" date="2024-01" db="EMBL/GenBank/DDBJ databases">
        <title>The complete chloroplast genome sequence of Lithospermum erythrorhizon: insights into the phylogenetic relationship among Boraginaceae species and the maternal lineages of purple gromwells.</title>
        <authorList>
            <person name="Okada T."/>
            <person name="Watanabe K."/>
        </authorList>
    </citation>
    <scope>NUCLEOTIDE SEQUENCE [LARGE SCALE GENOMIC DNA]</scope>
</reference>
<accession>A0AAV3QJS4</accession>
<dbReference type="EMBL" id="BAABME010004457">
    <property type="protein sequence ID" value="GAA0162447.1"/>
    <property type="molecule type" value="Genomic_DNA"/>
</dbReference>
<keyword evidence="3" id="KW-1185">Reference proteome</keyword>
<organism evidence="2 3">
    <name type="scientific">Lithospermum erythrorhizon</name>
    <name type="common">Purple gromwell</name>
    <name type="synonym">Lithospermum officinale var. erythrorhizon</name>
    <dbReference type="NCBI Taxonomy" id="34254"/>
    <lineage>
        <taxon>Eukaryota</taxon>
        <taxon>Viridiplantae</taxon>
        <taxon>Streptophyta</taxon>
        <taxon>Embryophyta</taxon>
        <taxon>Tracheophyta</taxon>
        <taxon>Spermatophyta</taxon>
        <taxon>Magnoliopsida</taxon>
        <taxon>eudicotyledons</taxon>
        <taxon>Gunneridae</taxon>
        <taxon>Pentapetalae</taxon>
        <taxon>asterids</taxon>
        <taxon>lamiids</taxon>
        <taxon>Boraginales</taxon>
        <taxon>Boraginaceae</taxon>
        <taxon>Boraginoideae</taxon>
        <taxon>Lithospermeae</taxon>
        <taxon>Lithospermum</taxon>
    </lineage>
</organism>
<evidence type="ECO:0000313" key="2">
    <source>
        <dbReference type="EMBL" id="GAA0162447.1"/>
    </source>
</evidence>
<feature type="domain" description="Retrotransposon gag" evidence="1">
    <location>
        <begin position="54"/>
        <end position="144"/>
    </location>
</feature>
<comment type="caution">
    <text evidence="2">The sequence shown here is derived from an EMBL/GenBank/DDBJ whole genome shotgun (WGS) entry which is preliminary data.</text>
</comment>
<name>A0AAV3QJS4_LITER</name>
<dbReference type="AlphaFoldDB" id="A0AAV3QJS4"/>